<keyword evidence="2" id="KW-1003">Cell membrane</keyword>
<dbReference type="KEGG" id="dpm:FNV33_00315"/>
<evidence type="ECO:0000313" key="6">
    <source>
        <dbReference type="EMBL" id="QDO90571.1"/>
    </source>
</evidence>
<name>A0A328KDA2_9LACT</name>
<dbReference type="GeneID" id="42693974"/>
<reference evidence="6 7" key="1">
    <citation type="submission" date="2019-07" db="EMBL/GenBank/DDBJ databases">
        <title>Genome assembly of a nasal isolate of Dolosigranulum pigrum from a chronic sinusitis patient.</title>
        <authorList>
            <person name="Baig S."/>
            <person name="Overballe-Petersen S."/>
            <person name="Kaspar U."/>
            <person name="Rendboe A."/>
            <person name="de Man T."/>
            <person name="Liu C."/>
            <person name="Price L.B."/>
            <person name="Stegger M."/>
            <person name="Becker K."/>
            <person name="Skytt Andersen P."/>
        </authorList>
    </citation>
    <scope>NUCLEOTIDE SEQUENCE [LARGE SCALE GENOMIC DNA]</scope>
    <source>
        <strain evidence="6 7">83VPs-KB5</strain>
    </source>
</reference>
<dbReference type="Pfam" id="PF03788">
    <property type="entry name" value="LrgA"/>
    <property type="match status" value="1"/>
</dbReference>
<dbReference type="PANTHER" id="PTHR33931">
    <property type="entry name" value="HOLIN-LIKE PROTEIN CIDA-RELATED"/>
    <property type="match status" value="1"/>
</dbReference>
<evidence type="ECO:0000256" key="1">
    <source>
        <dbReference type="ARBA" id="ARBA00004651"/>
    </source>
</evidence>
<comment type="subcellular location">
    <subcellularLocation>
        <location evidence="1">Cell membrane</location>
        <topology evidence="1">Multi-pass membrane protein</topology>
    </subcellularLocation>
</comment>
<accession>A0A328KDA2</accession>
<keyword evidence="3" id="KW-0812">Transmembrane</keyword>
<evidence type="ECO:0000313" key="7">
    <source>
        <dbReference type="Proteomes" id="UP000315953"/>
    </source>
</evidence>
<evidence type="ECO:0000256" key="2">
    <source>
        <dbReference type="ARBA" id="ARBA00022475"/>
    </source>
</evidence>
<dbReference type="AlphaFoldDB" id="A0A328KDA2"/>
<dbReference type="Proteomes" id="UP000315953">
    <property type="component" value="Chromosome"/>
</dbReference>
<sequence length="127" mass="14164">MKYIIQLFWLFFFSFVGEALTYVIPISIPGSVIGMILLFIALHYGWLSFASVEDVGNFLTGKMGIFFVPAGVGLIQNFDILGEIWWQLLIIATVSLLVMMGFVGKVVQIIIKHTGDVSTKKEANEND</sequence>
<dbReference type="EMBL" id="CP041626">
    <property type="protein sequence ID" value="QDO90571.1"/>
    <property type="molecule type" value="Genomic_DNA"/>
</dbReference>
<organism evidence="6 7">
    <name type="scientific">Dolosigranulum pigrum</name>
    <dbReference type="NCBI Taxonomy" id="29394"/>
    <lineage>
        <taxon>Bacteria</taxon>
        <taxon>Bacillati</taxon>
        <taxon>Bacillota</taxon>
        <taxon>Bacilli</taxon>
        <taxon>Lactobacillales</taxon>
        <taxon>Carnobacteriaceae</taxon>
        <taxon>Dolosigranulum</taxon>
    </lineage>
</organism>
<gene>
    <name evidence="6" type="ORF">FNV33_00315</name>
</gene>
<evidence type="ECO:0000256" key="5">
    <source>
        <dbReference type="ARBA" id="ARBA00023136"/>
    </source>
</evidence>
<evidence type="ECO:0000256" key="4">
    <source>
        <dbReference type="ARBA" id="ARBA00022989"/>
    </source>
</evidence>
<dbReference type="GO" id="GO:0005886">
    <property type="term" value="C:plasma membrane"/>
    <property type="evidence" value="ECO:0007669"/>
    <property type="project" value="UniProtKB-SubCell"/>
</dbReference>
<proteinExistence type="predicted"/>
<protein>
    <submittedName>
        <fullName evidence="6">CidA/LrgA family protein</fullName>
    </submittedName>
</protein>
<evidence type="ECO:0000256" key="3">
    <source>
        <dbReference type="ARBA" id="ARBA00022692"/>
    </source>
</evidence>
<dbReference type="PANTHER" id="PTHR33931:SF5">
    <property type="entry name" value="UPF0299 MEMBRANE PROTEIN YOHJ"/>
    <property type="match status" value="1"/>
</dbReference>
<keyword evidence="4" id="KW-1133">Transmembrane helix</keyword>
<dbReference type="RefSeq" id="WP_004635345.1">
    <property type="nucleotide sequence ID" value="NZ_CALFGV010000008.1"/>
</dbReference>
<dbReference type="InterPro" id="IPR005538">
    <property type="entry name" value="LrgA/CidA"/>
</dbReference>
<keyword evidence="5" id="KW-0472">Membrane</keyword>